<evidence type="ECO:0000259" key="19">
    <source>
        <dbReference type="PROSITE" id="PS50837"/>
    </source>
</evidence>
<dbReference type="Pfam" id="PF13516">
    <property type="entry name" value="LRR_6"/>
    <property type="match status" value="2"/>
</dbReference>
<keyword evidence="4" id="KW-1003">Cell membrane</keyword>
<keyword evidence="17" id="KW-0732">Signal</keyword>
<evidence type="ECO:0000256" key="7">
    <source>
        <dbReference type="ARBA" id="ARBA00022614"/>
    </source>
</evidence>
<dbReference type="InterPro" id="IPR032675">
    <property type="entry name" value="LRR_dom_sf"/>
</dbReference>
<keyword evidence="9" id="KW-0547">Nucleotide-binding</keyword>
<dbReference type="PROSITE" id="PS50837">
    <property type="entry name" value="NACHT"/>
    <property type="match status" value="1"/>
</dbReference>
<keyword evidence="14" id="KW-0564">Palmitate</keyword>
<dbReference type="InterPro" id="IPR041267">
    <property type="entry name" value="NLRP_HD2"/>
</dbReference>
<evidence type="ECO:0000256" key="2">
    <source>
        <dbReference type="ARBA" id="ARBA00004193"/>
    </source>
</evidence>
<dbReference type="Pfam" id="PF14484">
    <property type="entry name" value="FISNA"/>
    <property type="match status" value="1"/>
</dbReference>
<dbReference type="Gene3D" id="3.40.50.300">
    <property type="entry name" value="P-loop containing nucleotide triphosphate hydrolases"/>
    <property type="match status" value="1"/>
</dbReference>
<evidence type="ECO:0000259" key="18">
    <source>
        <dbReference type="PROSITE" id="PS50209"/>
    </source>
</evidence>
<feature type="domain" description="NACHT" evidence="19">
    <location>
        <begin position="208"/>
        <end position="342"/>
    </location>
</feature>
<evidence type="ECO:0000256" key="14">
    <source>
        <dbReference type="ARBA" id="ARBA00023139"/>
    </source>
</evidence>
<evidence type="ECO:0000256" key="6">
    <source>
        <dbReference type="ARBA" id="ARBA00022588"/>
    </source>
</evidence>
<evidence type="ECO:0000256" key="17">
    <source>
        <dbReference type="SAM" id="SignalP"/>
    </source>
</evidence>
<dbReference type="Pfam" id="PF17776">
    <property type="entry name" value="NLRC4_HD2"/>
    <property type="match status" value="1"/>
</dbReference>
<dbReference type="PROSITE" id="PS50209">
    <property type="entry name" value="CARD"/>
    <property type="match status" value="1"/>
</dbReference>
<comment type="subcellular location">
    <subcellularLocation>
        <location evidence="1">Basolateral cell membrane</location>
    </subcellularLocation>
    <subcellularLocation>
        <location evidence="2">Cell membrane</location>
        <topology evidence="2">Lipid-anchor</topology>
    </subcellularLocation>
    <subcellularLocation>
        <location evidence="3">Cytoplasm</location>
    </subcellularLocation>
</comment>
<reference evidence="20" key="2">
    <citation type="submission" date="2025-09" db="UniProtKB">
        <authorList>
            <consortium name="Ensembl"/>
        </authorList>
    </citation>
    <scope>IDENTIFICATION</scope>
</reference>
<keyword evidence="7" id="KW-0433">Leucine-rich repeat</keyword>
<evidence type="ECO:0000256" key="9">
    <source>
        <dbReference type="ARBA" id="ARBA00022741"/>
    </source>
</evidence>
<evidence type="ECO:0008006" key="22">
    <source>
        <dbReference type="Google" id="ProtNLM"/>
    </source>
</evidence>
<dbReference type="SMART" id="SM01288">
    <property type="entry name" value="FISNA"/>
    <property type="match status" value="1"/>
</dbReference>
<dbReference type="Pfam" id="PF00619">
    <property type="entry name" value="CARD"/>
    <property type="match status" value="1"/>
</dbReference>
<dbReference type="Gene3D" id="3.80.10.10">
    <property type="entry name" value="Ribonuclease Inhibitor"/>
    <property type="match status" value="1"/>
</dbReference>
<dbReference type="InterPro" id="IPR001315">
    <property type="entry name" value="CARD"/>
</dbReference>
<dbReference type="InterPro" id="IPR041075">
    <property type="entry name" value="NOD1/2_WH"/>
</dbReference>
<evidence type="ECO:0000256" key="3">
    <source>
        <dbReference type="ARBA" id="ARBA00004496"/>
    </source>
</evidence>
<dbReference type="GeneTree" id="ENSGT01150000286904"/>
<evidence type="ECO:0000256" key="15">
    <source>
        <dbReference type="ARBA" id="ARBA00023288"/>
    </source>
</evidence>
<sequence>MSLMNPVSCLLIVISYCLLISLPGELRRIRSEFVKGVSGPVIKGLVDDLWQQKVFSTEEQDYVIEDQKGKADQARRLIDMVMGKGERASQAMIDSMKKRDQHLCYTLGLISSLAGVESAAVECQQKIKSNLKIKLCCVFEGIAKAGHPQPLNDIYTELFITERGSGEVNKEHEVTLIEKASRTPFKEQTPIRCGDIFKPLPGQDISNRNILTTGVAGIGKTILTQKFTLDWAEGNANQDIDFTFLLIFRKLNLLTKKVFSLVELIHHFFNETKSAGIFRDDRFQVVFILDGLDEFRIPLDFEGTPILTDVTKSTTVDVLLTNLIRGELLPSARIWITTRPAAANQIPDDCVHLVTEVRGFTNKQKEEYFRKRFRDKALASKIISDVKKSRSLHIMCHIPVFCWIIATVLENSFKTTQKVEETPKTLTQMYSHFLRVQSKQADRKYRSIDEIDPQWSSESKDIIFKLGELAFIQLLKGNLIFYEADLADCGIDIKAASVYSGVFTQIFKEDCVLYQDKVFCFVHLSLQEFLAALYVFLSFINDGVNLLSEEPPTSGEDKLLLLCQSAVDKALQGENGHLDLFLRFLLGLSLETNQIVLRGLLGQTGTSSLTNTKTVSYIKEKIGGYLSPERSINLFHCLNELNDRSLVKEIEHYLTSGSLSGESLYPAQWSALVFILLTSEEELDVFDLNKYSASEEGLLRLLPVVKASQTSLLNACHLSRRCCEALASVLSSNSSSLRELDLSTNDLKDSGVKLLSAGLGSPHACVRACSLSGCLVTQEGCASLASALSSNPSHLRELDLSYNHPGDSALLSAGLEDPRWRLDPPSVEHGGVWRLKPALKKCKCLFDSSKHTHY</sequence>
<name>A0A8C5BPE1_GADMO</name>
<evidence type="ECO:0000256" key="10">
    <source>
        <dbReference type="ARBA" id="ARBA00022840"/>
    </source>
</evidence>
<evidence type="ECO:0000313" key="20">
    <source>
        <dbReference type="Ensembl" id="ENSGMOP00000049108.1"/>
    </source>
</evidence>
<evidence type="ECO:0000256" key="1">
    <source>
        <dbReference type="ARBA" id="ARBA00004187"/>
    </source>
</evidence>
<dbReference type="InterPro" id="IPR029495">
    <property type="entry name" value="NACHT-assoc"/>
</dbReference>
<dbReference type="AlphaFoldDB" id="A0A8C5BPE1"/>
<dbReference type="PANTHER" id="PTHR24106">
    <property type="entry name" value="NACHT, LRR AND CARD DOMAINS-CONTAINING"/>
    <property type="match status" value="1"/>
</dbReference>
<keyword evidence="13" id="KW-0472">Membrane</keyword>
<dbReference type="InterPro" id="IPR051261">
    <property type="entry name" value="NLR"/>
</dbReference>
<feature type="chain" id="PRO_5047159016" description="NACHT domain-containing protein" evidence="17">
    <location>
        <begin position="20"/>
        <end position="854"/>
    </location>
</feature>
<keyword evidence="5" id="KW-0963">Cytoplasm</keyword>
<evidence type="ECO:0000256" key="16">
    <source>
        <dbReference type="ARBA" id="ARBA00038296"/>
    </source>
</evidence>
<evidence type="ECO:0000256" key="13">
    <source>
        <dbReference type="ARBA" id="ARBA00023136"/>
    </source>
</evidence>
<evidence type="ECO:0000256" key="12">
    <source>
        <dbReference type="ARBA" id="ARBA00022859"/>
    </source>
</evidence>
<keyword evidence="12" id="KW-0391">Immunity</keyword>
<evidence type="ECO:0000313" key="21">
    <source>
        <dbReference type="Proteomes" id="UP000694546"/>
    </source>
</evidence>
<keyword evidence="15" id="KW-0449">Lipoprotein</keyword>
<evidence type="ECO:0000256" key="8">
    <source>
        <dbReference type="ARBA" id="ARBA00022737"/>
    </source>
</evidence>
<comment type="similarity">
    <text evidence="16">Belongs to the NOD1-NOD2 family.</text>
</comment>
<proteinExistence type="inferred from homology"/>
<dbReference type="InterPro" id="IPR007111">
    <property type="entry name" value="NACHT_NTPase"/>
</dbReference>
<dbReference type="Ensembl" id="ENSGMOT00000064642.1">
    <property type="protein sequence ID" value="ENSGMOP00000049108.1"/>
    <property type="gene ID" value="ENSGMOG00000031081.1"/>
</dbReference>
<evidence type="ECO:0000256" key="11">
    <source>
        <dbReference type="ARBA" id="ARBA00022843"/>
    </source>
</evidence>
<dbReference type="InterPro" id="IPR027417">
    <property type="entry name" value="P-loop_NTPase"/>
</dbReference>
<feature type="domain" description="CARD" evidence="18">
    <location>
        <begin position="26"/>
        <end position="103"/>
    </location>
</feature>
<evidence type="ECO:0000256" key="4">
    <source>
        <dbReference type="ARBA" id="ARBA00022475"/>
    </source>
</evidence>
<dbReference type="SMART" id="SM00368">
    <property type="entry name" value="LRR_RI"/>
    <property type="match status" value="3"/>
</dbReference>
<dbReference type="Gene3D" id="1.10.533.10">
    <property type="entry name" value="Death Domain, Fas"/>
    <property type="match status" value="1"/>
</dbReference>
<keyword evidence="21" id="KW-1185">Reference proteome</keyword>
<keyword evidence="10" id="KW-0067">ATP-binding</keyword>
<keyword evidence="8" id="KW-0677">Repeat</keyword>
<accession>A0A8C5BPE1</accession>
<organism evidence="20 21">
    <name type="scientific">Gadus morhua</name>
    <name type="common">Atlantic cod</name>
    <dbReference type="NCBI Taxonomy" id="8049"/>
    <lineage>
        <taxon>Eukaryota</taxon>
        <taxon>Metazoa</taxon>
        <taxon>Chordata</taxon>
        <taxon>Craniata</taxon>
        <taxon>Vertebrata</taxon>
        <taxon>Euteleostomi</taxon>
        <taxon>Actinopterygii</taxon>
        <taxon>Neopterygii</taxon>
        <taxon>Teleostei</taxon>
        <taxon>Neoteleostei</taxon>
        <taxon>Acanthomorphata</taxon>
        <taxon>Zeiogadaria</taxon>
        <taxon>Gadariae</taxon>
        <taxon>Gadiformes</taxon>
        <taxon>Gadoidei</taxon>
        <taxon>Gadidae</taxon>
        <taxon>Gadus</taxon>
    </lineage>
</organism>
<dbReference type="InterPro" id="IPR001611">
    <property type="entry name" value="Leu-rich_rpt"/>
</dbReference>
<protein>
    <recommendedName>
        <fullName evidence="22">NACHT domain-containing protein</fullName>
    </recommendedName>
</protein>
<keyword evidence="11" id="KW-0832">Ubl conjugation</keyword>
<reference evidence="20" key="1">
    <citation type="submission" date="2025-08" db="UniProtKB">
        <authorList>
            <consortium name="Ensembl"/>
        </authorList>
    </citation>
    <scope>IDENTIFICATION</scope>
</reference>
<dbReference type="GO" id="GO:0005524">
    <property type="term" value="F:ATP binding"/>
    <property type="evidence" value="ECO:0007669"/>
    <property type="project" value="UniProtKB-KW"/>
</dbReference>
<dbReference type="InterPro" id="IPR011029">
    <property type="entry name" value="DEATH-like_dom_sf"/>
</dbReference>
<dbReference type="Pfam" id="PF17779">
    <property type="entry name" value="WHD_NOD2"/>
    <property type="match status" value="1"/>
</dbReference>
<dbReference type="Pfam" id="PF05729">
    <property type="entry name" value="NACHT"/>
    <property type="match status" value="1"/>
</dbReference>
<dbReference type="GO" id="GO:0005737">
    <property type="term" value="C:cytoplasm"/>
    <property type="evidence" value="ECO:0007669"/>
    <property type="project" value="UniProtKB-SubCell"/>
</dbReference>
<dbReference type="Proteomes" id="UP000694546">
    <property type="component" value="Chromosome 7"/>
</dbReference>
<dbReference type="SUPFAM" id="SSF52047">
    <property type="entry name" value="RNI-like"/>
    <property type="match status" value="1"/>
</dbReference>
<feature type="signal peptide" evidence="17">
    <location>
        <begin position="1"/>
        <end position="19"/>
    </location>
</feature>
<keyword evidence="6" id="KW-0399">Innate immunity</keyword>
<dbReference type="SUPFAM" id="SSF47986">
    <property type="entry name" value="DEATH domain"/>
    <property type="match status" value="1"/>
</dbReference>
<evidence type="ECO:0000256" key="5">
    <source>
        <dbReference type="ARBA" id="ARBA00022490"/>
    </source>
</evidence>